<dbReference type="AlphaFoldDB" id="A0A3N1GA80"/>
<evidence type="ECO:0000256" key="3">
    <source>
        <dbReference type="SAM" id="Phobius"/>
    </source>
</evidence>
<feature type="transmembrane region" description="Helical" evidence="3">
    <location>
        <begin position="129"/>
        <end position="147"/>
    </location>
</feature>
<feature type="transmembrane region" description="Helical" evidence="3">
    <location>
        <begin position="220"/>
        <end position="238"/>
    </location>
</feature>
<feature type="transmembrane region" description="Helical" evidence="3">
    <location>
        <begin position="190"/>
        <end position="214"/>
    </location>
</feature>
<dbReference type="RefSeq" id="WP_199720247.1">
    <property type="nucleotide sequence ID" value="NZ_RJKN01000007.1"/>
</dbReference>
<keyword evidence="3" id="KW-1133">Transmembrane helix</keyword>
<evidence type="ECO:0000256" key="2">
    <source>
        <dbReference type="SAM" id="MobiDB-lite"/>
    </source>
</evidence>
<reference evidence="5 6" key="1">
    <citation type="journal article" date="2015" name="Stand. Genomic Sci.">
        <title>Genomic Encyclopedia of Bacterial and Archaeal Type Strains, Phase III: the genomes of soil and plant-associated and newly described type strains.</title>
        <authorList>
            <person name="Whitman W.B."/>
            <person name="Woyke T."/>
            <person name="Klenk H.P."/>
            <person name="Zhou Y."/>
            <person name="Lilburn T.G."/>
            <person name="Beck B.J."/>
            <person name="De Vos P."/>
            <person name="Vandamme P."/>
            <person name="Eisen J.A."/>
            <person name="Garrity G."/>
            <person name="Hugenholtz P."/>
            <person name="Kyrpides N.C."/>
        </authorList>
    </citation>
    <scope>NUCLEOTIDE SEQUENCE [LARGE SCALE GENOMIC DNA]</scope>
    <source>
        <strain evidence="5 6">CECT 7306</strain>
    </source>
</reference>
<feature type="domain" description="EamA" evidence="4">
    <location>
        <begin position="160"/>
        <end position="291"/>
    </location>
</feature>
<feature type="transmembrane region" description="Helical" evidence="3">
    <location>
        <begin position="103"/>
        <end position="122"/>
    </location>
</feature>
<proteinExistence type="inferred from homology"/>
<dbReference type="InterPro" id="IPR037185">
    <property type="entry name" value="EmrE-like"/>
</dbReference>
<protein>
    <submittedName>
        <fullName evidence="5">Inner membrane transporter RhtA</fullName>
    </submittedName>
</protein>
<feature type="transmembrane region" description="Helical" evidence="3">
    <location>
        <begin position="159"/>
        <end position="178"/>
    </location>
</feature>
<dbReference type="Pfam" id="PF00892">
    <property type="entry name" value="EamA"/>
    <property type="match status" value="1"/>
</dbReference>
<keyword evidence="3" id="KW-0812">Transmembrane</keyword>
<comment type="similarity">
    <text evidence="1">Belongs to the EamA transporter family.</text>
</comment>
<dbReference type="EMBL" id="RJKN01000007">
    <property type="protein sequence ID" value="ROP27142.1"/>
    <property type="molecule type" value="Genomic_DNA"/>
</dbReference>
<evidence type="ECO:0000313" key="6">
    <source>
        <dbReference type="Proteomes" id="UP000276232"/>
    </source>
</evidence>
<evidence type="ECO:0000256" key="1">
    <source>
        <dbReference type="ARBA" id="ARBA00007362"/>
    </source>
</evidence>
<feature type="region of interest" description="Disordered" evidence="2">
    <location>
        <begin position="298"/>
        <end position="332"/>
    </location>
</feature>
<sequence length="332" mass="33022">MTSPPGATTTPAPGPVDRVPAPLLMAVSIGSVQTGSAVASTLFPVLGAPGTVLLRLLLAGLLLAAVLRPAVHRWSAGALGGCALLGLAMAGMNGLFYLSLDRLPLGVAVSVELLGPLVLSVVQARRAQDVLWSGLALAGVVLLGARALGDAGAGEGLDVLGLVLAAAAGACWAGYILASARVGRLVPGTGGLAVSLLVGAVLVAPFGVGGALGVVERPGLLLAVLAVALLSSVVPYGADLAALRRLPTRVYAVLMSLQPLAAALAGLVVLGQLLAPTEVVALALVSAASAGVALSRRRDAAPTPGDVGAARPEDVSRTTGRRTRGRRRRRVQ</sequence>
<evidence type="ECO:0000259" key="4">
    <source>
        <dbReference type="Pfam" id="PF00892"/>
    </source>
</evidence>
<organism evidence="5 6">
    <name type="scientific">Pseudokineococcus lusitanus</name>
    <dbReference type="NCBI Taxonomy" id="763993"/>
    <lineage>
        <taxon>Bacteria</taxon>
        <taxon>Bacillati</taxon>
        <taxon>Actinomycetota</taxon>
        <taxon>Actinomycetes</taxon>
        <taxon>Kineosporiales</taxon>
        <taxon>Kineosporiaceae</taxon>
        <taxon>Pseudokineococcus</taxon>
    </lineage>
</organism>
<feature type="transmembrane region" description="Helical" evidence="3">
    <location>
        <begin position="52"/>
        <end position="71"/>
    </location>
</feature>
<feature type="compositionally biased region" description="Basic residues" evidence="2">
    <location>
        <begin position="319"/>
        <end position="332"/>
    </location>
</feature>
<keyword evidence="6" id="KW-1185">Reference proteome</keyword>
<feature type="transmembrane region" description="Helical" evidence="3">
    <location>
        <begin position="250"/>
        <end position="273"/>
    </location>
</feature>
<comment type="caution">
    <text evidence="5">The sequence shown here is derived from an EMBL/GenBank/DDBJ whole genome shotgun (WGS) entry which is preliminary data.</text>
</comment>
<dbReference type="SUPFAM" id="SSF103481">
    <property type="entry name" value="Multidrug resistance efflux transporter EmrE"/>
    <property type="match status" value="1"/>
</dbReference>
<dbReference type="Proteomes" id="UP000276232">
    <property type="component" value="Unassembled WGS sequence"/>
</dbReference>
<dbReference type="InterPro" id="IPR000620">
    <property type="entry name" value="EamA_dom"/>
</dbReference>
<keyword evidence="3" id="KW-0472">Membrane</keyword>
<accession>A0A3N1GA80</accession>
<feature type="transmembrane region" description="Helical" evidence="3">
    <location>
        <begin position="78"/>
        <end position="97"/>
    </location>
</feature>
<gene>
    <name evidence="5" type="ORF">EDC03_2665</name>
</gene>
<evidence type="ECO:0000313" key="5">
    <source>
        <dbReference type="EMBL" id="ROP27142.1"/>
    </source>
</evidence>
<name>A0A3N1GA80_9ACTN</name>
<feature type="transmembrane region" description="Helical" evidence="3">
    <location>
        <begin position="279"/>
        <end position="295"/>
    </location>
</feature>
<dbReference type="GO" id="GO:0016020">
    <property type="term" value="C:membrane"/>
    <property type="evidence" value="ECO:0007669"/>
    <property type="project" value="InterPro"/>
</dbReference>
<dbReference type="InParanoid" id="A0A3N1GA80"/>